<dbReference type="GO" id="GO:0034039">
    <property type="term" value="F:8-oxo-7,8-dihydroguanine DNA N-glycosylase activity"/>
    <property type="evidence" value="ECO:0007669"/>
    <property type="project" value="TreeGrafter"/>
</dbReference>
<dbReference type="GO" id="GO:0006284">
    <property type="term" value="P:base-excision repair"/>
    <property type="evidence" value="ECO:0007669"/>
    <property type="project" value="InterPro"/>
</dbReference>
<evidence type="ECO:0000256" key="12">
    <source>
        <dbReference type="ARBA" id="ARBA00023268"/>
    </source>
</evidence>
<evidence type="ECO:0000256" key="1">
    <source>
        <dbReference type="ARBA" id="ARBA00001668"/>
    </source>
</evidence>
<evidence type="ECO:0000256" key="5">
    <source>
        <dbReference type="ARBA" id="ARBA00022763"/>
    </source>
</evidence>
<keyword evidence="12" id="KW-0511">Multifunctional enzyme</keyword>
<keyword evidence="13" id="KW-0326">Glycosidase</keyword>
<evidence type="ECO:0000256" key="7">
    <source>
        <dbReference type="ARBA" id="ARBA00022801"/>
    </source>
</evidence>
<dbReference type="PROSITE" id="PS51066">
    <property type="entry name" value="ZF_FPG_2"/>
    <property type="match status" value="1"/>
</dbReference>
<proteinExistence type="inferred from homology"/>
<dbReference type="GO" id="GO:0003684">
    <property type="term" value="F:damaged DNA binding"/>
    <property type="evidence" value="ECO:0007669"/>
    <property type="project" value="InterPro"/>
</dbReference>
<gene>
    <name evidence="17" type="ORF">AB5J50_45465</name>
</gene>
<keyword evidence="5" id="KW-0227">DNA damage</keyword>
<dbReference type="SMART" id="SM01232">
    <property type="entry name" value="H2TH"/>
    <property type="match status" value="1"/>
</dbReference>
<dbReference type="RefSeq" id="WP_369264418.1">
    <property type="nucleotide sequence ID" value="NZ_CP163440.1"/>
</dbReference>
<dbReference type="InterPro" id="IPR012319">
    <property type="entry name" value="FPG_cat"/>
</dbReference>
<evidence type="ECO:0000256" key="10">
    <source>
        <dbReference type="ARBA" id="ARBA00023204"/>
    </source>
</evidence>
<dbReference type="AlphaFoldDB" id="A0AB39SMS5"/>
<dbReference type="InterPro" id="IPR015886">
    <property type="entry name" value="H2TH_FPG"/>
</dbReference>
<evidence type="ECO:0000259" key="15">
    <source>
        <dbReference type="PROSITE" id="PS51066"/>
    </source>
</evidence>
<dbReference type="PROSITE" id="PS51068">
    <property type="entry name" value="FPG_CAT"/>
    <property type="match status" value="1"/>
</dbReference>
<dbReference type="SUPFAM" id="SSF46946">
    <property type="entry name" value="S13-like H2TH domain"/>
    <property type="match status" value="1"/>
</dbReference>
<dbReference type="SUPFAM" id="SSF57716">
    <property type="entry name" value="Glucocorticoid receptor-like (DNA-binding domain)"/>
    <property type="match status" value="1"/>
</dbReference>
<dbReference type="Pfam" id="PF01149">
    <property type="entry name" value="Fapy_DNA_glyco"/>
    <property type="match status" value="1"/>
</dbReference>
<dbReference type="Pfam" id="PF06831">
    <property type="entry name" value="H2TH"/>
    <property type="match status" value="1"/>
</dbReference>
<evidence type="ECO:0000256" key="14">
    <source>
        <dbReference type="PROSITE-ProRule" id="PRU00391"/>
    </source>
</evidence>
<keyword evidence="11" id="KW-0456">Lyase</keyword>
<evidence type="ECO:0000256" key="3">
    <source>
        <dbReference type="ARBA" id="ARBA00009409"/>
    </source>
</evidence>
<comment type="similarity">
    <text evidence="3">Belongs to the FPG family.</text>
</comment>
<dbReference type="GO" id="GO:0016829">
    <property type="term" value="F:lyase activity"/>
    <property type="evidence" value="ECO:0007669"/>
    <property type="project" value="UniProtKB-KW"/>
</dbReference>
<keyword evidence="6 14" id="KW-0863">Zinc-finger</keyword>
<sequence>MPELPEVEALKDFLADHLVGREVVRVLPVAISVLKTYDPPVTAFEGREVTAVHRHGKFLDIEADGLHFVTHLARAGWLHWKDTLPDGPARRPTTTPHRRAARDPFLLRPGKGPLALRVVLETGEGFDLTEAGTQKRLAVYVVRDPAQIPGVARLGPDPLADDFDEVRFAELLKGERRQLKGALRDQSLIAGVGNAYSDEILHAAKMSPFKLASSLRPEETRRLYEALRSTLTEAVERSRGLAAGRLKAEKKSGLRVHGRAGEPCPVCGDTIREVSFSDSALQYCPTCQTGGKPLADRRMSRLLK</sequence>
<keyword evidence="4" id="KW-0479">Metal-binding</keyword>
<dbReference type="Gene3D" id="1.10.8.50">
    <property type="match status" value="1"/>
</dbReference>
<evidence type="ECO:0000256" key="4">
    <source>
        <dbReference type="ARBA" id="ARBA00022723"/>
    </source>
</evidence>
<keyword evidence="9" id="KW-0238">DNA-binding</keyword>
<dbReference type="InterPro" id="IPR000214">
    <property type="entry name" value="Znf_DNA_glyclase/AP_lyase"/>
</dbReference>
<dbReference type="Gene3D" id="3.20.190.10">
    <property type="entry name" value="MutM-like, N-terminal"/>
    <property type="match status" value="1"/>
</dbReference>
<evidence type="ECO:0000256" key="8">
    <source>
        <dbReference type="ARBA" id="ARBA00022833"/>
    </source>
</evidence>
<dbReference type="GO" id="GO:0003906">
    <property type="term" value="F:DNA-(apurinic or apyrimidinic site) endonuclease activity"/>
    <property type="evidence" value="ECO:0007669"/>
    <property type="project" value="InterPro"/>
</dbReference>
<keyword evidence="10" id="KW-0234">DNA repair</keyword>
<evidence type="ECO:0000256" key="9">
    <source>
        <dbReference type="ARBA" id="ARBA00023125"/>
    </source>
</evidence>
<dbReference type="SUPFAM" id="SSF81624">
    <property type="entry name" value="N-terminal domain of MutM-like DNA repair proteins"/>
    <property type="match status" value="1"/>
</dbReference>
<name>A0AB39SMS5_9ACTN</name>
<reference evidence="17" key="1">
    <citation type="submission" date="2024-07" db="EMBL/GenBank/DDBJ databases">
        <authorList>
            <person name="Yu S.T."/>
        </authorList>
    </citation>
    <scope>NUCLEOTIDE SEQUENCE</scope>
    <source>
        <strain evidence="17">R35</strain>
    </source>
</reference>
<accession>A0AB39SMS5</accession>
<dbReference type="PANTHER" id="PTHR22993">
    <property type="entry name" value="FORMAMIDOPYRIMIDINE-DNA GLYCOSYLASE"/>
    <property type="match status" value="1"/>
</dbReference>
<protein>
    <submittedName>
        <fullName evidence="17">Fpg/Nei family DNA glycosylase</fullName>
    </submittedName>
</protein>
<evidence type="ECO:0000256" key="11">
    <source>
        <dbReference type="ARBA" id="ARBA00023239"/>
    </source>
</evidence>
<dbReference type="InterPro" id="IPR010663">
    <property type="entry name" value="Znf_FPG/IleRS"/>
</dbReference>
<evidence type="ECO:0000259" key="16">
    <source>
        <dbReference type="PROSITE" id="PS51068"/>
    </source>
</evidence>
<dbReference type="InterPro" id="IPR035937">
    <property type="entry name" value="FPG_N"/>
</dbReference>
<evidence type="ECO:0000256" key="2">
    <source>
        <dbReference type="ARBA" id="ARBA00001947"/>
    </source>
</evidence>
<evidence type="ECO:0000256" key="13">
    <source>
        <dbReference type="ARBA" id="ARBA00023295"/>
    </source>
</evidence>
<feature type="domain" description="FPG-type" evidence="15">
    <location>
        <begin position="255"/>
        <end position="289"/>
    </location>
</feature>
<dbReference type="CDD" id="cd08973">
    <property type="entry name" value="BaFpgNei_N_1"/>
    <property type="match status" value="1"/>
</dbReference>
<keyword evidence="7" id="KW-0378">Hydrolase</keyword>
<organism evidence="17">
    <name type="scientific">Streptomyces sp. R35</name>
    <dbReference type="NCBI Taxonomy" id="3238630"/>
    <lineage>
        <taxon>Bacteria</taxon>
        <taxon>Bacillati</taxon>
        <taxon>Actinomycetota</taxon>
        <taxon>Actinomycetes</taxon>
        <taxon>Kitasatosporales</taxon>
        <taxon>Streptomycetaceae</taxon>
        <taxon>Streptomyces</taxon>
    </lineage>
</organism>
<comment type="cofactor">
    <cofactor evidence="2">
        <name>Zn(2+)</name>
        <dbReference type="ChEBI" id="CHEBI:29105"/>
    </cofactor>
</comment>
<feature type="domain" description="Formamidopyrimidine-DNA glycosylase catalytic" evidence="16">
    <location>
        <begin position="2"/>
        <end position="93"/>
    </location>
</feature>
<evidence type="ECO:0000313" key="17">
    <source>
        <dbReference type="EMBL" id="XDQ67521.1"/>
    </source>
</evidence>
<dbReference type="FunFam" id="1.10.8.50:FF:000012">
    <property type="entry name" value="DNA lyase"/>
    <property type="match status" value="1"/>
</dbReference>
<dbReference type="EMBL" id="CP163440">
    <property type="protein sequence ID" value="XDQ67521.1"/>
    <property type="molecule type" value="Genomic_DNA"/>
</dbReference>
<dbReference type="PANTHER" id="PTHR22993:SF9">
    <property type="entry name" value="FORMAMIDOPYRIMIDINE-DNA GLYCOSYLASE"/>
    <property type="match status" value="1"/>
</dbReference>
<comment type="catalytic activity">
    <reaction evidence="1">
        <text>Hydrolysis of DNA containing ring-opened 7-methylguanine residues, releasing 2,6-diamino-4-hydroxy-5-(N-methyl)formamidopyrimidine.</text>
        <dbReference type="EC" id="3.2.2.23"/>
    </reaction>
</comment>
<evidence type="ECO:0000256" key="6">
    <source>
        <dbReference type="ARBA" id="ARBA00022771"/>
    </source>
</evidence>
<dbReference type="Pfam" id="PF06827">
    <property type="entry name" value="zf-FPG_IleRS"/>
    <property type="match status" value="1"/>
</dbReference>
<keyword evidence="8" id="KW-0862">Zinc</keyword>
<dbReference type="InterPro" id="IPR010979">
    <property type="entry name" value="Ribosomal_uS13-like_H2TH"/>
</dbReference>
<dbReference type="GO" id="GO:0008270">
    <property type="term" value="F:zinc ion binding"/>
    <property type="evidence" value="ECO:0007669"/>
    <property type="project" value="UniProtKB-KW"/>
</dbReference>
<dbReference type="SMART" id="SM00898">
    <property type="entry name" value="Fapy_DNA_glyco"/>
    <property type="match status" value="1"/>
</dbReference>